<evidence type="ECO:0000256" key="5">
    <source>
        <dbReference type="PROSITE-ProRule" id="PRU01240"/>
    </source>
</evidence>
<dbReference type="SUPFAM" id="SSF52025">
    <property type="entry name" value="PA domain"/>
    <property type="match status" value="1"/>
</dbReference>
<evidence type="ECO:0000259" key="10">
    <source>
        <dbReference type="Pfam" id="PF05922"/>
    </source>
</evidence>
<dbReference type="CDD" id="cd04852">
    <property type="entry name" value="Peptidases_S8_3"/>
    <property type="match status" value="1"/>
</dbReference>
<feature type="domain" description="PA" evidence="8">
    <location>
        <begin position="433"/>
        <end position="509"/>
    </location>
</feature>
<evidence type="ECO:0008006" key="14">
    <source>
        <dbReference type="Google" id="ProtNLM"/>
    </source>
</evidence>
<feature type="domain" description="Peptidase C-terminal archaeal/bacterial" evidence="9">
    <location>
        <begin position="844"/>
        <end position="910"/>
    </location>
</feature>
<evidence type="ECO:0000256" key="1">
    <source>
        <dbReference type="ARBA" id="ARBA00011073"/>
    </source>
</evidence>
<feature type="domain" description="Inhibitor I9" evidence="10">
    <location>
        <begin position="52"/>
        <end position="151"/>
    </location>
</feature>
<dbReference type="SUPFAM" id="SSF52743">
    <property type="entry name" value="Subtilisin-like"/>
    <property type="match status" value="1"/>
</dbReference>
<keyword evidence="2 5" id="KW-0645">Protease</keyword>
<dbReference type="InterPro" id="IPR023828">
    <property type="entry name" value="Peptidase_S8_Ser-AS"/>
</dbReference>
<name>A0ABX7PP71_9ACTN</name>
<dbReference type="InterPro" id="IPR046450">
    <property type="entry name" value="PA_dom_sf"/>
</dbReference>
<keyword evidence="6" id="KW-0732">Signal</keyword>
<dbReference type="Proteomes" id="UP000662818">
    <property type="component" value="Chromosome"/>
</dbReference>
<evidence type="ECO:0000259" key="11">
    <source>
        <dbReference type="Pfam" id="PF17766"/>
    </source>
</evidence>
<feature type="domain" description="Subtilisin-like protease fibronectin type-III" evidence="11">
    <location>
        <begin position="685"/>
        <end position="777"/>
    </location>
</feature>
<dbReference type="InterPro" id="IPR015500">
    <property type="entry name" value="Peptidase_S8_subtilisin-rel"/>
</dbReference>
<dbReference type="CDD" id="cd02120">
    <property type="entry name" value="PA_subtilisin_like"/>
    <property type="match status" value="1"/>
</dbReference>
<dbReference type="InterPro" id="IPR010259">
    <property type="entry name" value="S8pro/Inhibitor_I9"/>
</dbReference>
<dbReference type="InterPro" id="IPR036852">
    <property type="entry name" value="Peptidase_S8/S53_dom_sf"/>
</dbReference>
<dbReference type="InterPro" id="IPR045051">
    <property type="entry name" value="SBT"/>
</dbReference>
<feature type="chain" id="PRO_5045069092" description="Serine protease" evidence="6">
    <location>
        <begin position="26"/>
        <end position="983"/>
    </location>
</feature>
<comment type="similarity">
    <text evidence="1 5">Belongs to the peptidase S8 family.</text>
</comment>
<dbReference type="Pfam" id="PF17766">
    <property type="entry name" value="fn3_6"/>
    <property type="match status" value="1"/>
</dbReference>
<dbReference type="InterPro" id="IPR007280">
    <property type="entry name" value="Peptidase_C_arc/bac"/>
</dbReference>
<keyword evidence="13" id="KW-1185">Reference proteome</keyword>
<dbReference type="PROSITE" id="PS51892">
    <property type="entry name" value="SUBTILASE"/>
    <property type="match status" value="1"/>
</dbReference>
<dbReference type="Gene3D" id="3.40.50.200">
    <property type="entry name" value="Peptidase S8/S53 domain"/>
    <property type="match status" value="1"/>
</dbReference>
<feature type="signal peptide" evidence="6">
    <location>
        <begin position="1"/>
        <end position="25"/>
    </location>
</feature>
<feature type="active site" description="Charge relay system" evidence="5">
    <location>
        <position position="190"/>
    </location>
</feature>
<dbReference type="PROSITE" id="PS00138">
    <property type="entry name" value="SUBTILASE_SER"/>
    <property type="match status" value="1"/>
</dbReference>
<dbReference type="PRINTS" id="PR00723">
    <property type="entry name" value="SUBTILISIN"/>
</dbReference>
<dbReference type="Pfam" id="PF00082">
    <property type="entry name" value="Peptidase_S8"/>
    <property type="match status" value="1"/>
</dbReference>
<evidence type="ECO:0000256" key="2">
    <source>
        <dbReference type="ARBA" id="ARBA00022670"/>
    </source>
</evidence>
<gene>
    <name evidence="12" type="ORF">CFH99_19330</name>
</gene>
<feature type="active site" description="Charge relay system" evidence="5">
    <location>
        <position position="590"/>
    </location>
</feature>
<dbReference type="Gene3D" id="3.50.30.30">
    <property type="match status" value="1"/>
</dbReference>
<reference evidence="12 13" key="1">
    <citation type="submission" date="2017-06" db="EMBL/GenBank/DDBJ databases">
        <title>Complete Genome Sequence of the Soil Carbazole-Degrading Bacterium Nocardioides aromaticivorans IC177.</title>
        <authorList>
            <person name="Vejarano F."/>
            <person name="Suzuki-Minakuchi C."/>
            <person name="Ohtsubo Y."/>
            <person name="Tsuda M."/>
            <person name="Okada K."/>
            <person name="Nojiri H."/>
        </authorList>
    </citation>
    <scope>NUCLEOTIDE SEQUENCE [LARGE SCALE GENOMIC DNA]</scope>
    <source>
        <strain evidence="12 13">IC177</strain>
    </source>
</reference>
<evidence type="ECO:0000259" key="9">
    <source>
        <dbReference type="Pfam" id="PF04151"/>
    </source>
</evidence>
<evidence type="ECO:0000256" key="3">
    <source>
        <dbReference type="ARBA" id="ARBA00022801"/>
    </source>
</evidence>
<keyword evidence="3 5" id="KW-0378">Hydrolase</keyword>
<dbReference type="InterPro" id="IPR003137">
    <property type="entry name" value="PA_domain"/>
</dbReference>
<dbReference type="Gene3D" id="2.60.40.2310">
    <property type="match status" value="1"/>
</dbReference>
<evidence type="ECO:0000256" key="4">
    <source>
        <dbReference type="ARBA" id="ARBA00022825"/>
    </source>
</evidence>
<proteinExistence type="inferred from homology"/>
<dbReference type="PANTHER" id="PTHR10795">
    <property type="entry name" value="PROPROTEIN CONVERTASE SUBTILISIN/KEXIN"/>
    <property type="match status" value="1"/>
</dbReference>
<evidence type="ECO:0000256" key="6">
    <source>
        <dbReference type="SAM" id="SignalP"/>
    </source>
</evidence>
<dbReference type="EMBL" id="CP022295">
    <property type="protein sequence ID" value="QSR27779.1"/>
    <property type="molecule type" value="Genomic_DNA"/>
</dbReference>
<evidence type="ECO:0000313" key="12">
    <source>
        <dbReference type="EMBL" id="QSR27779.1"/>
    </source>
</evidence>
<keyword evidence="4 5" id="KW-0720">Serine protease</keyword>
<sequence length="983" mass="99944">MSLRAALVGVVATTALGLASVAAQPATSAPAPAPAPAPGSSPASAHAYTAGRYIVTFADEPVASYTGYAKGFPATQPARGRKVNVRSAAAKAWSGRLTARHDAALAKVGATKIYDYTVTNNAVAVQLSAKQANQLAKTPGVLALSRDQLRHPDTSYSPEFLGLTAQGGLWSRFSGGQPKAGAGLVVGVLDTGIWPESASFAGGTGIPVPSTWHGTCVSGEQFDKNLHCNDKLVGARYYYAAFGKKFIAKADYLSPRDGDGHGSHTASTAAGRANVPASIDGRSLGQTSGMAPGAKVAAYKVCWSGKGVPDGCFNSDSVAAINQAVADGVDVINYSIGGTSESDVLDPVEQAFRAASNAGVFVANSAGNSGPGPSTLDHPSPWLTTVAAATFRRAFNVVELGNGARYVGASTTATLPTPKQIVTSASVKLAAATVVDANRCIAGTLDPAKAAGKIVICDRGVNDRIAKGFEVKRAGGVGLVLANVSPNSINGDYHPIPAVHVVQADGDAIKAYVSASGAAATAKIVPLTAAELASAPQVPEIAEFSSRGPSTTTGGDILKPDIAAPGVDVLASVAPPFHFGRSFDFISGTSMASPHIAGIGALIKARHPDWLPSEIKSALMTSARDTVSSADDPFAQGAGFVVPNDADDPGLVYPTTPTDYRRYLVGLGVSFAPPNDTLTPLSGPDLNQASIAIGSVPGVATVTRKVKNVGDTTATYTATAQVPGFDVQVTPSQLTLAPGETQTFTVTFTRTDAAFDVFTTGALTWSDGPHDVRSPVALRAVGVAAPQEVHADASATGSKEFEVTPGFTGDLSTTVSGLTGVTPTADSVATSAFDTENPAVDAGTKVYHVTVPAGTRAARFSLDANDDTADLDLFAYLDGELVALSASGAADEQITMLDPAAGTYDVYVNGFSTPGGSTDYGLANFVVGAASAGNASVTPDPAAVTQGSDTTLTASWNGLDPAKRYFGVITYDGTTSFTYLSVG</sequence>
<dbReference type="Pfam" id="PF02225">
    <property type="entry name" value="PA"/>
    <property type="match status" value="1"/>
</dbReference>
<evidence type="ECO:0000259" key="8">
    <source>
        <dbReference type="Pfam" id="PF02225"/>
    </source>
</evidence>
<protein>
    <recommendedName>
        <fullName evidence="14">Serine protease</fullName>
    </recommendedName>
</protein>
<dbReference type="Pfam" id="PF05922">
    <property type="entry name" value="Inhibitor_I9"/>
    <property type="match status" value="1"/>
</dbReference>
<dbReference type="InterPro" id="IPR034197">
    <property type="entry name" value="Peptidases_S8_3"/>
</dbReference>
<feature type="domain" description="Peptidase S8/S53" evidence="7">
    <location>
        <begin position="181"/>
        <end position="639"/>
    </location>
</feature>
<evidence type="ECO:0000259" key="7">
    <source>
        <dbReference type="Pfam" id="PF00082"/>
    </source>
</evidence>
<feature type="active site" description="Charge relay system" evidence="5">
    <location>
        <position position="261"/>
    </location>
</feature>
<organism evidence="12 13">
    <name type="scientific">Nocardioides aromaticivorans</name>
    <dbReference type="NCBI Taxonomy" id="200618"/>
    <lineage>
        <taxon>Bacteria</taxon>
        <taxon>Bacillati</taxon>
        <taxon>Actinomycetota</taxon>
        <taxon>Actinomycetes</taxon>
        <taxon>Propionibacteriales</taxon>
        <taxon>Nocardioidaceae</taxon>
        <taxon>Nocardioides</taxon>
    </lineage>
</organism>
<dbReference type="Gene3D" id="2.60.120.380">
    <property type="match status" value="1"/>
</dbReference>
<evidence type="ECO:0000313" key="13">
    <source>
        <dbReference type="Proteomes" id="UP000662818"/>
    </source>
</evidence>
<dbReference type="InterPro" id="IPR041469">
    <property type="entry name" value="Subtilisin-like_FN3"/>
</dbReference>
<dbReference type="InterPro" id="IPR000209">
    <property type="entry name" value="Peptidase_S8/S53_dom"/>
</dbReference>
<dbReference type="Pfam" id="PF04151">
    <property type="entry name" value="PPC"/>
    <property type="match status" value="1"/>
</dbReference>
<accession>A0ABX7PP71</accession>